<dbReference type="AlphaFoldDB" id="A0A5D0QPP2"/>
<evidence type="ECO:0000256" key="1">
    <source>
        <dbReference type="ARBA" id="ARBA00004651"/>
    </source>
</evidence>
<feature type="transmembrane region" description="Helical" evidence="7">
    <location>
        <begin position="12"/>
        <end position="45"/>
    </location>
</feature>
<accession>A0A5D0QPP2</accession>
<reference evidence="8 9" key="1">
    <citation type="submission" date="2019-08" db="EMBL/GenBank/DDBJ databases">
        <title>Genomes of Antarctic Bizionia species.</title>
        <authorList>
            <person name="Bowman J.P."/>
        </authorList>
    </citation>
    <scope>NUCLEOTIDE SEQUENCE [LARGE SCALE GENOMIC DNA]</scope>
    <source>
        <strain evidence="8 9">APA-1</strain>
    </source>
</reference>
<dbReference type="GO" id="GO:0015204">
    <property type="term" value="F:urea transmembrane transporter activity"/>
    <property type="evidence" value="ECO:0007669"/>
    <property type="project" value="InterPro"/>
</dbReference>
<dbReference type="OrthoDB" id="279428at2"/>
<evidence type="ECO:0000256" key="5">
    <source>
        <dbReference type="ARBA" id="ARBA00022989"/>
    </source>
</evidence>
<evidence type="ECO:0000256" key="2">
    <source>
        <dbReference type="ARBA" id="ARBA00005914"/>
    </source>
</evidence>
<dbReference type="EMBL" id="VSKL01000007">
    <property type="protein sequence ID" value="TYB70845.1"/>
    <property type="molecule type" value="Genomic_DNA"/>
</dbReference>
<keyword evidence="3" id="KW-1003">Cell membrane</keyword>
<comment type="caution">
    <text evidence="8">The sequence shown here is derived from an EMBL/GenBank/DDBJ whole genome shotgun (WGS) entry which is preliminary data.</text>
</comment>
<keyword evidence="6 7" id="KW-0472">Membrane</keyword>
<evidence type="ECO:0000256" key="6">
    <source>
        <dbReference type="ARBA" id="ARBA00023136"/>
    </source>
</evidence>
<proteinExistence type="inferred from homology"/>
<evidence type="ECO:0000313" key="8">
    <source>
        <dbReference type="EMBL" id="TYB70845.1"/>
    </source>
</evidence>
<evidence type="ECO:0000256" key="3">
    <source>
        <dbReference type="ARBA" id="ARBA00022475"/>
    </source>
</evidence>
<dbReference type="InterPro" id="IPR029020">
    <property type="entry name" value="Ammonium/urea_transptr"/>
</dbReference>
<protein>
    <submittedName>
        <fullName evidence="8">Urea transporter</fullName>
    </submittedName>
</protein>
<keyword evidence="9" id="KW-1185">Reference proteome</keyword>
<keyword evidence="5 7" id="KW-1133">Transmembrane helix</keyword>
<dbReference type="InterPro" id="IPR004937">
    <property type="entry name" value="Urea_transporter"/>
</dbReference>
<evidence type="ECO:0000313" key="9">
    <source>
        <dbReference type="Proteomes" id="UP000324358"/>
    </source>
</evidence>
<organism evidence="8 9">
    <name type="scientific">Bizionia algoritergicola</name>
    <dbReference type="NCBI Taxonomy" id="291187"/>
    <lineage>
        <taxon>Bacteria</taxon>
        <taxon>Pseudomonadati</taxon>
        <taxon>Bacteroidota</taxon>
        <taxon>Flavobacteriia</taxon>
        <taxon>Flavobacteriales</taxon>
        <taxon>Flavobacteriaceae</taxon>
        <taxon>Bizionia</taxon>
    </lineage>
</organism>
<name>A0A5D0QPP2_9FLAO</name>
<dbReference type="RefSeq" id="WP_082985927.1">
    <property type="nucleotide sequence ID" value="NZ_VSKL01000007.1"/>
</dbReference>
<keyword evidence="4 7" id="KW-0812">Transmembrane</keyword>
<feature type="transmembrane region" description="Helical" evidence="7">
    <location>
        <begin position="65"/>
        <end position="88"/>
    </location>
</feature>
<dbReference type="PANTHER" id="PTHR10464:SF4">
    <property type="entry name" value="UREA TRANSPORTER"/>
    <property type="match status" value="1"/>
</dbReference>
<comment type="similarity">
    <text evidence="2">Belongs to the urea transporter family.</text>
</comment>
<evidence type="ECO:0000256" key="7">
    <source>
        <dbReference type="SAM" id="Phobius"/>
    </source>
</evidence>
<comment type="subcellular location">
    <subcellularLocation>
        <location evidence="1">Cell membrane</location>
        <topology evidence="1">Multi-pass membrane protein</topology>
    </subcellularLocation>
</comment>
<sequence length="93" mass="10154">MKLKPGLHNINYGLLFLIGIFYNAWLFGLAALFGTIISTVTAHVLKYPKDDIKNGLYGFNGTLTGIAVTGLITLTVPFVLATWGVLMLKKVKI</sequence>
<gene>
    <name evidence="8" type="ORF">ES675_15160</name>
</gene>
<evidence type="ECO:0000256" key="4">
    <source>
        <dbReference type="ARBA" id="ARBA00022692"/>
    </source>
</evidence>
<dbReference type="Proteomes" id="UP000324358">
    <property type="component" value="Unassembled WGS sequence"/>
</dbReference>
<dbReference type="GO" id="GO:0005886">
    <property type="term" value="C:plasma membrane"/>
    <property type="evidence" value="ECO:0007669"/>
    <property type="project" value="UniProtKB-SubCell"/>
</dbReference>
<dbReference type="PANTHER" id="PTHR10464">
    <property type="entry name" value="UREA TRANSPORTER"/>
    <property type="match status" value="1"/>
</dbReference>
<dbReference type="Gene3D" id="1.10.3430.10">
    <property type="entry name" value="Ammonium transporter AmtB like domains"/>
    <property type="match status" value="1"/>
</dbReference>
<dbReference type="Pfam" id="PF03253">
    <property type="entry name" value="UT"/>
    <property type="match status" value="1"/>
</dbReference>